<comment type="caution">
    <text evidence="1">The sequence shown here is derived from an EMBL/GenBank/DDBJ whole genome shotgun (WGS) entry which is preliminary data.</text>
</comment>
<reference evidence="1 2" key="1">
    <citation type="submission" date="2017-01" db="EMBL/GenBank/DDBJ databases">
        <title>Novel large sulfur bacteria in the metagenomes of groundwater-fed chemosynthetic microbial mats in the Lake Huron basin.</title>
        <authorList>
            <person name="Sharrar A.M."/>
            <person name="Flood B.E."/>
            <person name="Bailey J.V."/>
            <person name="Jones D.S."/>
            <person name="Biddanda B."/>
            <person name="Ruberg S.A."/>
            <person name="Marcus D.N."/>
            <person name="Dick G.J."/>
        </authorList>
    </citation>
    <scope>NUCLEOTIDE SEQUENCE [LARGE SCALE GENOMIC DNA]</scope>
    <source>
        <strain evidence="1">A8</strain>
    </source>
</reference>
<dbReference type="SUPFAM" id="SSF75011">
    <property type="entry name" value="3-carboxy-cis,cis-mucoante lactonizing enzyme"/>
    <property type="match status" value="1"/>
</dbReference>
<evidence type="ECO:0000313" key="2">
    <source>
        <dbReference type="Proteomes" id="UP000192491"/>
    </source>
</evidence>
<dbReference type="EMBL" id="MTEJ01000001">
    <property type="protein sequence ID" value="OQX17324.1"/>
    <property type="molecule type" value="Genomic_DNA"/>
</dbReference>
<name>A0A1Y1R0C5_9GAMM</name>
<protein>
    <recommendedName>
        <fullName evidence="3">Amine dehydrogenase</fullName>
    </recommendedName>
</protein>
<accession>A0A1Y1R0C5</accession>
<organism evidence="1 2">
    <name type="scientific">Thiothrix lacustris</name>
    <dbReference type="NCBI Taxonomy" id="525917"/>
    <lineage>
        <taxon>Bacteria</taxon>
        <taxon>Pseudomonadati</taxon>
        <taxon>Pseudomonadota</taxon>
        <taxon>Gammaproteobacteria</taxon>
        <taxon>Thiotrichales</taxon>
        <taxon>Thiotrichaceae</taxon>
        <taxon>Thiothrix</taxon>
    </lineage>
</organism>
<sequence>MCRLPPSEKTLTARLRDGLARSWVRTRFFPGPGLENVACLDAQTTLIIHDRVYLHRVGREGMQAKALPWKGSRPLYTPLTDGIAVHPVSKKAYFGEYLNGRKLGVRIYCVDAQTESVQVCWTFSGNDAKHVHAVHYDRFRNRLWVCTGDLDHESVIYFTDDEFVSLKRFGGGDQSWRAIALLFDESGVEWGMDAGKDAPAETINRIYRHDFATGQRTERAVIGNPAYAACDLNDGTAVMATNFEPGRRQDTPEEVALWHRGPDGMWRKVMSMPHMHRPRKGQGAYGQLLLPRGVSPQGHVLVTPINTRDHHYHLLDIPLPSPQPNWRC</sequence>
<dbReference type="Proteomes" id="UP000192491">
    <property type="component" value="Unassembled WGS sequence"/>
</dbReference>
<gene>
    <name evidence="1" type="ORF">BWK73_01165</name>
</gene>
<dbReference type="AlphaFoldDB" id="A0A1Y1R0C5"/>
<evidence type="ECO:0000313" key="1">
    <source>
        <dbReference type="EMBL" id="OQX17324.1"/>
    </source>
</evidence>
<evidence type="ECO:0008006" key="3">
    <source>
        <dbReference type="Google" id="ProtNLM"/>
    </source>
</evidence>
<proteinExistence type="predicted"/>